<evidence type="ECO:0000313" key="2">
    <source>
        <dbReference type="EMBL" id="KAK4451493.1"/>
    </source>
</evidence>
<dbReference type="Gene3D" id="1.25.40.10">
    <property type="entry name" value="Tetratricopeptide repeat domain"/>
    <property type="match status" value="1"/>
</dbReference>
<dbReference type="PANTHER" id="PTHR43628">
    <property type="entry name" value="ACTIVATOR OF C KINASE PROTEIN 1-RELATED"/>
    <property type="match status" value="1"/>
</dbReference>
<dbReference type="EMBL" id="MU865928">
    <property type="protein sequence ID" value="KAK4451493.1"/>
    <property type="molecule type" value="Genomic_DNA"/>
</dbReference>
<dbReference type="AlphaFoldDB" id="A0AAV9GS40"/>
<dbReference type="InterPro" id="IPR011990">
    <property type="entry name" value="TPR-like_helical_dom_sf"/>
</dbReference>
<dbReference type="GO" id="GO:0032153">
    <property type="term" value="C:cell division site"/>
    <property type="evidence" value="ECO:0007669"/>
    <property type="project" value="TreeGrafter"/>
</dbReference>
<dbReference type="SUPFAM" id="SSF81901">
    <property type="entry name" value="HCP-like"/>
    <property type="match status" value="1"/>
</dbReference>
<dbReference type="InterPro" id="IPR006597">
    <property type="entry name" value="Sel1-like"/>
</dbReference>
<feature type="compositionally biased region" description="Basic and acidic residues" evidence="1">
    <location>
        <begin position="1"/>
        <end position="13"/>
    </location>
</feature>
<feature type="region of interest" description="Disordered" evidence="1">
    <location>
        <begin position="1"/>
        <end position="30"/>
    </location>
</feature>
<feature type="region of interest" description="Disordered" evidence="1">
    <location>
        <begin position="148"/>
        <end position="167"/>
    </location>
</feature>
<proteinExistence type="predicted"/>
<dbReference type="PANTHER" id="PTHR43628:SF1">
    <property type="entry name" value="CHITIN SYNTHASE REGULATORY FACTOR 2-RELATED"/>
    <property type="match status" value="1"/>
</dbReference>
<evidence type="ECO:0000256" key="1">
    <source>
        <dbReference type="SAM" id="MobiDB-lite"/>
    </source>
</evidence>
<dbReference type="FunFam" id="1.25.40.10:FF:001244">
    <property type="entry name" value="HCP-like protein"/>
    <property type="match status" value="1"/>
</dbReference>
<evidence type="ECO:0000313" key="3">
    <source>
        <dbReference type="Proteomes" id="UP001321760"/>
    </source>
</evidence>
<dbReference type="Pfam" id="PF08238">
    <property type="entry name" value="Sel1"/>
    <property type="match status" value="3"/>
</dbReference>
<feature type="compositionally biased region" description="Low complexity" evidence="1">
    <location>
        <begin position="86"/>
        <end position="100"/>
    </location>
</feature>
<dbReference type="SMART" id="SM00671">
    <property type="entry name" value="SEL1"/>
    <property type="match status" value="3"/>
</dbReference>
<sequence>MGLRDILKKKQGFDEAEAPDPAASQRLAPPAFTIVRSDTYTEEVIHPPGGDNDDASSYLAVDSKTGKDRSRLSLDVFRSGDRRSRSPSVSSSKSASGGKRLSQRLHLSRSPVSSENVPQDLPAIVAPEDPEADKEGHESQWEKRATILARENEKNRSRPPTPVRDVSHGLANVRLHDGSSDDAPANWPLASSPSPARPQKGVVSSKEIDEDIQEAIRLHEAGDLERSTALFGRLADPKGANNPLSQVLYGLALRHGWGCKPDAEAAVSYLSAAASNAADIEQLALQAGLKKGGAAKGELVLAIFELANCFRHGWGIPKDPIAAKNYYETAANLGDTDAMNEVAWCYLEGFGTKKDKFEAAKYYRLAEKNGNKIIGNTCCNWVVFGSCREAAYLLLQMTCGPRRVIGPLSWADGHLFSQPVNPLALFFWSSEPANGTPLSACNRIPYFLIIYGGAKAGNVEPGTRAWRCGEQVAMVGRRIWKEKYDPGKGKK</sequence>
<feature type="region of interest" description="Disordered" evidence="1">
    <location>
        <begin position="43"/>
        <end position="142"/>
    </location>
</feature>
<keyword evidence="3" id="KW-1185">Reference proteome</keyword>
<organism evidence="2 3">
    <name type="scientific">Podospora aff. communis PSN243</name>
    <dbReference type="NCBI Taxonomy" id="3040156"/>
    <lineage>
        <taxon>Eukaryota</taxon>
        <taxon>Fungi</taxon>
        <taxon>Dikarya</taxon>
        <taxon>Ascomycota</taxon>
        <taxon>Pezizomycotina</taxon>
        <taxon>Sordariomycetes</taxon>
        <taxon>Sordariomycetidae</taxon>
        <taxon>Sordariales</taxon>
        <taxon>Podosporaceae</taxon>
        <taxon>Podospora</taxon>
    </lineage>
</organism>
<feature type="compositionally biased region" description="Basic and acidic residues" evidence="1">
    <location>
        <begin position="64"/>
        <end position="84"/>
    </location>
</feature>
<dbReference type="Proteomes" id="UP001321760">
    <property type="component" value="Unassembled WGS sequence"/>
</dbReference>
<evidence type="ECO:0008006" key="4">
    <source>
        <dbReference type="Google" id="ProtNLM"/>
    </source>
</evidence>
<reference evidence="2" key="1">
    <citation type="journal article" date="2023" name="Mol. Phylogenet. Evol.">
        <title>Genome-scale phylogeny and comparative genomics of the fungal order Sordariales.</title>
        <authorList>
            <person name="Hensen N."/>
            <person name="Bonometti L."/>
            <person name="Westerberg I."/>
            <person name="Brannstrom I.O."/>
            <person name="Guillou S."/>
            <person name="Cros-Aarteil S."/>
            <person name="Calhoun S."/>
            <person name="Haridas S."/>
            <person name="Kuo A."/>
            <person name="Mondo S."/>
            <person name="Pangilinan J."/>
            <person name="Riley R."/>
            <person name="LaButti K."/>
            <person name="Andreopoulos B."/>
            <person name="Lipzen A."/>
            <person name="Chen C."/>
            <person name="Yan M."/>
            <person name="Daum C."/>
            <person name="Ng V."/>
            <person name="Clum A."/>
            <person name="Steindorff A."/>
            <person name="Ohm R.A."/>
            <person name="Martin F."/>
            <person name="Silar P."/>
            <person name="Natvig D.O."/>
            <person name="Lalanne C."/>
            <person name="Gautier V."/>
            <person name="Ament-Velasquez S.L."/>
            <person name="Kruys A."/>
            <person name="Hutchinson M.I."/>
            <person name="Powell A.J."/>
            <person name="Barry K."/>
            <person name="Miller A.N."/>
            <person name="Grigoriev I.V."/>
            <person name="Debuchy R."/>
            <person name="Gladieux P."/>
            <person name="Hiltunen Thoren M."/>
            <person name="Johannesson H."/>
        </authorList>
    </citation>
    <scope>NUCLEOTIDE SEQUENCE</scope>
    <source>
        <strain evidence="2">PSN243</strain>
    </source>
</reference>
<accession>A0AAV9GS40</accession>
<feature type="compositionally biased region" description="Basic and acidic residues" evidence="1">
    <location>
        <begin position="133"/>
        <end position="142"/>
    </location>
</feature>
<dbReference type="GO" id="GO:0010972">
    <property type="term" value="P:negative regulation of G2/M transition of mitotic cell cycle"/>
    <property type="evidence" value="ECO:0007669"/>
    <property type="project" value="TreeGrafter"/>
</dbReference>
<comment type="caution">
    <text evidence="2">The sequence shown here is derived from an EMBL/GenBank/DDBJ whole genome shotgun (WGS) entry which is preliminary data.</text>
</comment>
<feature type="region of interest" description="Disordered" evidence="1">
    <location>
        <begin position="174"/>
        <end position="205"/>
    </location>
</feature>
<gene>
    <name evidence="2" type="ORF">QBC34DRAFT_423904</name>
</gene>
<name>A0AAV9GS40_9PEZI</name>
<dbReference type="InterPro" id="IPR052945">
    <property type="entry name" value="Mitotic_Regulator"/>
</dbReference>
<protein>
    <recommendedName>
        <fullName evidence="4">HCP-like protein</fullName>
    </recommendedName>
</protein>
<reference evidence="2" key="2">
    <citation type="submission" date="2023-05" db="EMBL/GenBank/DDBJ databases">
        <authorList>
            <consortium name="Lawrence Berkeley National Laboratory"/>
            <person name="Steindorff A."/>
            <person name="Hensen N."/>
            <person name="Bonometti L."/>
            <person name="Westerberg I."/>
            <person name="Brannstrom I.O."/>
            <person name="Guillou S."/>
            <person name="Cros-Aarteil S."/>
            <person name="Calhoun S."/>
            <person name="Haridas S."/>
            <person name="Kuo A."/>
            <person name="Mondo S."/>
            <person name="Pangilinan J."/>
            <person name="Riley R."/>
            <person name="Labutti K."/>
            <person name="Andreopoulos B."/>
            <person name="Lipzen A."/>
            <person name="Chen C."/>
            <person name="Yanf M."/>
            <person name="Daum C."/>
            <person name="Ng V."/>
            <person name="Clum A."/>
            <person name="Ohm R."/>
            <person name="Martin F."/>
            <person name="Silar P."/>
            <person name="Natvig D."/>
            <person name="Lalanne C."/>
            <person name="Gautier V."/>
            <person name="Ament-Velasquez S.L."/>
            <person name="Kruys A."/>
            <person name="Hutchinson M.I."/>
            <person name="Powell A.J."/>
            <person name="Barry K."/>
            <person name="Miller A.N."/>
            <person name="Grigoriev I.V."/>
            <person name="Debuchy R."/>
            <person name="Gladieux P."/>
            <person name="Thoren M.H."/>
            <person name="Johannesson H."/>
        </authorList>
    </citation>
    <scope>NUCLEOTIDE SEQUENCE</scope>
    <source>
        <strain evidence="2">PSN243</strain>
    </source>
</reference>